<evidence type="ECO:0000313" key="3">
    <source>
        <dbReference type="EMBL" id="GCC26606.1"/>
    </source>
</evidence>
<dbReference type="PANTHER" id="PTHR21415">
    <property type="entry name" value="U7 SNRNA-ASSOCIATED SM-LIKE PROTEIN LSM11"/>
    <property type="match status" value="1"/>
</dbReference>
<dbReference type="OrthoDB" id="10002367at2759"/>
<dbReference type="InterPro" id="IPR039267">
    <property type="entry name" value="Lsm11"/>
</dbReference>
<evidence type="ECO:0000313" key="4">
    <source>
        <dbReference type="Proteomes" id="UP000287033"/>
    </source>
</evidence>
<dbReference type="InterPro" id="IPR010920">
    <property type="entry name" value="LSM_dom_sf"/>
</dbReference>
<dbReference type="OMA" id="QETSECA"/>
<dbReference type="GO" id="GO:0005683">
    <property type="term" value="C:U7 snRNP"/>
    <property type="evidence" value="ECO:0007669"/>
    <property type="project" value="TreeGrafter"/>
</dbReference>
<proteinExistence type="predicted"/>
<evidence type="ECO:0000259" key="2">
    <source>
        <dbReference type="SMART" id="SM00651"/>
    </source>
</evidence>
<sequence length="352" mass="39534">MAAGESALSPQLVVGKRWDMAEAGAGAGSSEPDPDEQEEDGDGRLNVSSPRFDPYLALYSSPPPPLPFPNVRTFNNIAEYQSFLRRRPREREPGDPAPAKAPAKAQARGRRRTAARPPPDPDRIERLKKLMVAEQGSEERPRPLRRERAPKNVLTRMSLHEGSPLGELYRCVQERIKVNVHIRTFKGLRGVCSGFLVTFDKFWNMALVDVDETFRKPILGKAFYTEPVLTVGRLFNRLKLQERSADEEPGATSTEQTGYLPKRFEGTNAEQDDRKNLTCGLTEVTSDTLNPSAESEGGDTKQPSLRLRTLTGGKQKRKKKSLPRVDYQQVSQRHVNQLFIRGENVLLISFVQ</sequence>
<feature type="compositionally biased region" description="Low complexity" evidence="1">
    <location>
        <begin position="21"/>
        <end position="31"/>
    </location>
</feature>
<dbReference type="Gene3D" id="2.30.30.100">
    <property type="match status" value="1"/>
</dbReference>
<reference evidence="3 4" key="1">
    <citation type="journal article" date="2018" name="Nat. Ecol. Evol.">
        <title>Shark genomes provide insights into elasmobranch evolution and the origin of vertebrates.</title>
        <authorList>
            <person name="Hara Y"/>
            <person name="Yamaguchi K"/>
            <person name="Onimaru K"/>
            <person name="Kadota M"/>
            <person name="Koyanagi M"/>
            <person name="Keeley SD"/>
            <person name="Tatsumi K"/>
            <person name="Tanaka K"/>
            <person name="Motone F"/>
            <person name="Kageyama Y"/>
            <person name="Nozu R"/>
            <person name="Adachi N"/>
            <person name="Nishimura O"/>
            <person name="Nakagawa R"/>
            <person name="Tanegashima C"/>
            <person name="Kiyatake I"/>
            <person name="Matsumoto R"/>
            <person name="Murakumo K"/>
            <person name="Nishida K"/>
            <person name="Terakita A"/>
            <person name="Kuratani S"/>
            <person name="Sato K"/>
            <person name="Hyodo S Kuraku.S."/>
        </authorList>
    </citation>
    <scope>NUCLEOTIDE SEQUENCE [LARGE SCALE GENOMIC DNA]</scope>
</reference>
<name>A0A401S8A5_CHIPU</name>
<dbReference type="CDD" id="cd01739">
    <property type="entry name" value="LSm11_M"/>
    <property type="match status" value="1"/>
</dbReference>
<dbReference type="GO" id="GO:0071209">
    <property type="term" value="F:U7 snRNA binding"/>
    <property type="evidence" value="ECO:0007669"/>
    <property type="project" value="InterPro"/>
</dbReference>
<dbReference type="SMART" id="SM00651">
    <property type="entry name" value="Sm"/>
    <property type="match status" value="1"/>
</dbReference>
<dbReference type="EMBL" id="BEZZ01000131">
    <property type="protein sequence ID" value="GCC26606.1"/>
    <property type="molecule type" value="Genomic_DNA"/>
</dbReference>
<feature type="domain" description="Sm" evidence="2">
    <location>
        <begin position="170"/>
        <end position="350"/>
    </location>
</feature>
<feature type="compositionally biased region" description="Low complexity" evidence="1">
    <location>
        <begin position="97"/>
        <end position="106"/>
    </location>
</feature>
<protein>
    <recommendedName>
        <fullName evidence="2">Sm domain-containing protein</fullName>
    </recommendedName>
</protein>
<feature type="compositionally biased region" description="Polar residues" evidence="1">
    <location>
        <begin position="283"/>
        <end position="293"/>
    </location>
</feature>
<organism evidence="3 4">
    <name type="scientific">Chiloscyllium punctatum</name>
    <name type="common">Brownbanded bambooshark</name>
    <name type="synonym">Hemiscyllium punctatum</name>
    <dbReference type="NCBI Taxonomy" id="137246"/>
    <lineage>
        <taxon>Eukaryota</taxon>
        <taxon>Metazoa</taxon>
        <taxon>Chordata</taxon>
        <taxon>Craniata</taxon>
        <taxon>Vertebrata</taxon>
        <taxon>Chondrichthyes</taxon>
        <taxon>Elasmobranchii</taxon>
        <taxon>Galeomorphii</taxon>
        <taxon>Galeoidea</taxon>
        <taxon>Orectolobiformes</taxon>
        <taxon>Hemiscylliidae</taxon>
        <taxon>Chiloscyllium</taxon>
    </lineage>
</organism>
<dbReference type="InterPro" id="IPR001163">
    <property type="entry name" value="Sm_dom_euk/arc"/>
</dbReference>
<dbReference type="AlphaFoldDB" id="A0A401S8A5"/>
<dbReference type="GO" id="GO:0006398">
    <property type="term" value="P:mRNA 3'-end processing by stem-loop binding and cleavage"/>
    <property type="evidence" value="ECO:0007669"/>
    <property type="project" value="TreeGrafter"/>
</dbReference>
<feature type="region of interest" description="Disordered" evidence="1">
    <location>
        <begin position="1"/>
        <end position="70"/>
    </location>
</feature>
<keyword evidence="4" id="KW-1185">Reference proteome</keyword>
<accession>A0A401S8A5</accession>
<comment type="caution">
    <text evidence="3">The sequence shown here is derived from an EMBL/GenBank/DDBJ whole genome shotgun (WGS) entry which is preliminary data.</text>
</comment>
<feature type="region of interest" description="Disordered" evidence="1">
    <location>
        <begin position="242"/>
        <end position="305"/>
    </location>
</feature>
<dbReference type="Proteomes" id="UP000287033">
    <property type="component" value="Unassembled WGS sequence"/>
</dbReference>
<gene>
    <name evidence="3" type="ORF">chiPu_0005024</name>
</gene>
<dbReference type="PANTHER" id="PTHR21415:SF1">
    <property type="entry name" value="U7 SNRNA-ASSOCIATED SM-LIKE PROTEIN LSM11"/>
    <property type="match status" value="1"/>
</dbReference>
<dbReference type="InterPro" id="IPR034109">
    <property type="entry name" value="Lsm11_M"/>
</dbReference>
<evidence type="ECO:0000256" key="1">
    <source>
        <dbReference type="SAM" id="MobiDB-lite"/>
    </source>
</evidence>
<dbReference type="SUPFAM" id="SSF50182">
    <property type="entry name" value="Sm-like ribonucleoproteins"/>
    <property type="match status" value="1"/>
</dbReference>
<dbReference type="STRING" id="137246.A0A401S8A5"/>
<feature type="compositionally biased region" description="Acidic residues" evidence="1">
    <location>
        <begin position="32"/>
        <end position="41"/>
    </location>
</feature>
<feature type="region of interest" description="Disordered" evidence="1">
    <location>
        <begin position="85"/>
        <end position="123"/>
    </location>
</feature>